<proteinExistence type="predicted"/>
<name>A0ABP6SA69_9ACTN</name>
<evidence type="ECO:0000313" key="2">
    <source>
        <dbReference type="Proteomes" id="UP001499990"/>
    </source>
</evidence>
<organism evidence="1 2">
    <name type="scientific">Streptomyces sannanensis</name>
    <dbReference type="NCBI Taxonomy" id="285536"/>
    <lineage>
        <taxon>Bacteria</taxon>
        <taxon>Bacillati</taxon>
        <taxon>Actinomycetota</taxon>
        <taxon>Actinomycetes</taxon>
        <taxon>Kitasatosporales</taxon>
        <taxon>Streptomycetaceae</taxon>
        <taxon>Streptomyces</taxon>
    </lineage>
</organism>
<protein>
    <recommendedName>
        <fullName evidence="3">Secreted protein</fullName>
    </recommendedName>
</protein>
<evidence type="ECO:0000313" key="1">
    <source>
        <dbReference type="EMBL" id="GAA3371972.1"/>
    </source>
</evidence>
<dbReference type="RefSeq" id="WP_345036614.1">
    <property type="nucleotide sequence ID" value="NZ_BAAAYL010000001.1"/>
</dbReference>
<comment type="caution">
    <text evidence="1">The sequence shown here is derived from an EMBL/GenBank/DDBJ whole genome shotgun (WGS) entry which is preliminary data.</text>
</comment>
<dbReference type="Proteomes" id="UP001499990">
    <property type="component" value="Unassembled WGS sequence"/>
</dbReference>
<gene>
    <name evidence="1" type="ORF">GCM10020367_24990</name>
</gene>
<dbReference type="EMBL" id="BAAAYL010000001">
    <property type="protein sequence ID" value="GAA3371972.1"/>
    <property type="molecule type" value="Genomic_DNA"/>
</dbReference>
<accession>A0ABP6SA69</accession>
<reference evidence="2" key="1">
    <citation type="journal article" date="2019" name="Int. J. Syst. Evol. Microbiol.">
        <title>The Global Catalogue of Microorganisms (GCM) 10K type strain sequencing project: providing services to taxonomists for standard genome sequencing and annotation.</title>
        <authorList>
            <consortium name="The Broad Institute Genomics Platform"/>
            <consortium name="The Broad Institute Genome Sequencing Center for Infectious Disease"/>
            <person name="Wu L."/>
            <person name="Ma J."/>
        </authorList>
    </citation>
    <scope>NUCLEOTIDE SEQUENCE [LARGE SCALE GENOMIC DNA]</scope>
    <source>
        <strain evidence="2">JCM 9651</strain>
    </source>
</reference>
<evidence type="ECO:0008006" key="3">
    <source>
        <dbReference type="Google" id="ProtNLM"/>
    </source>
</evidence>
<dbReference type="PROSITE" id="PS51257">
    <property type="entry name" value="PROKAR_LIPOPROTEIN"/>
    <property type="match status" value="1"/>
</dbReference>
<keyword evidence="2" id="KW-1185">Reference proteome</keyword>
<sequence>MSARRRTALALTTAAVTIPLLVGCGALDKALDCVKTADAIAQSVDNLRQAVSDIAENPLQAEQALDRIDEELDSLKDRTDDADLGKAVDDLTDGVDKVRTDIKNGDETPDITPITDAAAEIGKICTP</sequence>